<accession>Q0RGV9</accession>
<name>Q0RGV9_FRAAA</name>
<dbReference type="EMBL" id="CT573213">
    <property type="protein sequence ID" value="CAJ63277.1"/>
    <property type="molecule type" value="Genomic_DNA"/>
</dbReference>
<dbReference type="AlphaFoldDB" id="Q0RGV9"/>
<dbReference type="KEGG" id="fal:FRAAL4635"/>
<evidence type="ECO:0000313" key="3">
    <source>
        <dbReference type="Proteomes" id="UP000000657"/>
    </source>
</evidence>
<sequence>MQAARPERGAPGVTTAPGRDGAALPTPGAQLDRTGWAVTGTSTGPLWGSRVPPARHEPVPALSTRPGPNEQAGPAGSEGREAAGAPIGATGARRWRRYPGSSIDWE</sequence>
<dbReference type="HOGENOM" id="CLU_2219240_0_0_11"/>
<dbReference type="Proteomes" id="UP000000657">
    <property type="component" value="Chromosome"/>
</dbReference>
<gene>
    <name evidence="2" type="ordered locus">FRAAL4635</name>
</gene>
<organism evidence="2 3">
    <name type="scientific">Frankia alni (strain DSM 45986 / CECT 9034 / ACN14a)</name>
    <dbReference type="NCBI Taxonomy" id="326424"/>
    <lineage>
        <taxon>Bacteria</taxon>
        <taxon>Bacillati</taxon>
        <taxon>Actinomycetota</taxon>
        <taxon>Actinomycetes</taxon>
        <taxon>Frankiales</taxon>
        <taxon>Frankiaceae</taxon>
        <taxon>Frankia</taxon>
    </lineage>
</organism>
<protein>
    <submittedName>
        <fullName evidence="2">Uncharacterized protein</fullName>
    </submittedName>
</protein>
<proteinExistence type="predicted"/>
<evidence type="ECO:0000256" key="1">
    <source>
        <dbReference type="SAM" id="MobiDB-lite"/>
    </source>
</evidence>
<feature type="region of interest" description="Disordered" evidence="1">
    <location>
        <begin position="1"/>
        <end position="106"/>
    </location>
</feature>
<reference evidence="2 3" key="1">
    <citation type="journal article" date="2007" name="Genome Res.">
        <title>Genome characteristics of facultatively symbiotic Frankia sp. strains reflect host range and host plant biogeography.</title>
        <authorList>
            <person name="Normand P."/>
            <person name="Lapierre P."/>
            <person name="Tisa L.S."/>
            <person name="Gogarten J.P."/>
            <person name="Alloisio N."/>
            <person name="Bagnarol E."/>
            <person name="Bassi C.A."/>
            <person name="Berry A.M."/>
            <person name="Bickhart D.M."/>
            <person name="Choisne N."/>
            <person name="Couloux A."/>
            <person name="Cournoyer B."/>
            <person name="Cruveiller S."/>
            <person name="Daubin V."/>
            <person name="Demange N."/>
            <person name="Francino M.P."/>
            <person name="Goltsman E."/>
            <person name="Huang Y."/>
            <person name="Kopp O.R."/>
            <person name="Labarre L."/>
            <person name="Lapidus A."/>
            <person name="Lavire C."/>
            <person name="Marechal J."/>
            <person name="Martinez M."/>
            <person name="Mastronunzio J.E."/>
            <person name="Mullin B.C."/>
            <person name="Niemann J."/>
            <person name="Pujic P."/>
            <person name="Rawnsley T."/>
            <person name="Rouy Z."/>
            <person name="Schenowitz C."/>
            <person name="Sellstedt A."/>
            <person name="Tavares F."/>
            <person name="Tomkins J.P."/>
            <person name="Vallenet D."/>
            <person name="Valverde C."/>
            <person name="Wall L.G."/>
            <person name="Wang Y."/>
            <person name="Medigue C."/>
            <person name="Benson D.R."/>
        </authorList>
    </citation>
    <scope>NUCLEOTIDE SEQUENCE [LARGE SCALE GENOMIC DNA]</scope>
    <source>
        <strain evidence="3">DSM 45986 / CECT 9034 / ACN14a</strain>
    </source>
</reference>
<keyword evidence="3" id="KW-1185">Reference proteome</keyword>
<evidence type="ECO:0000313" key="2">
    <source>
        <dbReference type="EMBL" id="CAJ63277.1"/>
    </source>
</evidence>